<gene>
    <name evidence="7" type="ORF">B0A49_08560</name>
</gene>
<reference evidence="7 8" key="1">
    <citation type="submission" date="2017-03" db="EMBL/GenBank/DDBJ databases">
        <title>Genomes of endolithic fungi from Antarctica.</title>
        <authorList>
            <person name="Coleine C."/>
            <person name="Masonjones S."/>
            <person name="Stajich J.E."/>
        </authorList>
    </citation>
    <scope>NUCLEOTIDE SEQUENCE [LARGE SCALE GENOMIC DNA]</scope>
    <source>
        <strain evidence="7 8">CCFEE 5187</strain>
    </source>
</reference>
<evidence type="ECO:0000313" key="7">
    <source>
        <dbReference type="EMBL" id="TKA65693.1"/>
    </source>
</evidence>
<feature type="non-terminal residue" evidence="7">
    <location>
        <position position="1"/>
    </location>
</feature>
<keyword evidence="4" id="KW-0804">Transcription</keyword>
<feature type="compositionally biased region" description="Basic and acidic residues" evidence="6">
    <location>
        <begin position="446"/>
        <end position="455"/>
    </location>
</feature>
<dbReference type="GO" id="GO:0000976">
    <property type="term" value="F:transcription cis-regulatory region binding"/>
    <property type="evidence" value="ECO:0007669"/>
    <property type="project" value="TreeGrafter"/>
</dbReference>
<evidence type="ECO:0000256" key="3">
    <source>
        <dbReference type="ARBA" id="ARBA00023125"/>
    </source>
</evidence>
<name>A0A4U0WT80_9PEZI</name>
<proteinExistence type="predicted"/>
<evidence type="ECO:0000313" key="8">
    <source>
        <dbReference type="Proteomes" id="UP000308768"/>
    </source>
</evidence>
<evidence type="ECO:0000256" key="2">
    <source>
        <dbReference type="ARBA" id="ARBA00023015"/>
    </source>
</evidence>
<feature type="compositionally biased region" description="Polar residues" evidence="6">
    <location>
        <begin position="495"/>
        <end position="513"/>
    </location>
</feature>
<dbReference type="CDD" id="cd12148">
    <property type="entry name" value="fungal_TF_MHR"/>
    <property type="match status" value="1"/>
</dbReference>
<accession>A0A4U0WT80</accession>
<dbReference type="PANTHER" id="PTHR31845:SF39">
    <property type="entry name" value="TRANSCRIPTION FACTOR PBCR-RELATED"/>
    <property type="match status" value="1"/>
</dbReference>
<keyword evidence="5" id="KW-0539">Nucleus</keyword>
<feature type="region of interest" description="Disordered" evidence="6">
    <location>
        <begin position="486"/>
        <end position="514"/>
    </location>
</feature>
<evidence type="ECO:0000256" key="5">
    <source>
        <dbReference type="ARBA" id="ARBA00023242"/>
    </source>
</evidence>
<dbReference type="GO" id="GO:0005634">
    <property type="term" value="C:nucleus"/>
    <property type="evidence" value="ECO:0007669"/>
    <property type="project" value="UniProtKB-SubCell"/>
</dbReference>
<evidence type="ECO:0000256" key="4">
    <source>
        <dbReference type="ARBA" id="ARBA00023163"/>
    </source>
</evidence>
<feature type="compositionally biased region" description="Polar residues" evidence="6">
    <location>
        <begin position="456"/>
        <end position="470"/>
    </location>
</feature>
<dbReference type="STRING" id="331657.A0A4U0WT80"/>
<dbReference type="Proteomes" id="UP000308768">
    <property type="component" value="Unassembled WGS sequence"/>
</dbReference>
<sequence length="604" mass="67091">QPLFDHEDVGRKIDAIMEPSTAERLFDRFVRDLLPQFPAVTFSENTTAYEVRTTKPVLFLSILGATSFGLIHTKAQHDLAKEIVSVLADCVVRNGEKSLELIQALQVSALWYKPPEHSEQTNFYQLVHMAAVMAIDLGLGKRFNPSRTRRGFAGFMPENANAGRPFLTSMILRRPNLIRWTNYMAECIEVLETSPGACSSDKLLCQHVRIQHICEEIGSQFSMDDPSATIAFSDPKVTYAISIFEKQLKEWKAGIPSEVDTPALHFSGYVASLYLHEIAMHVNHNVDDFRLPFTEESLKSGSTHAGLLSPQQIGALEACLTATHGIINTFLSLGEETIRILPMLLYFVRVIYAVVILVKMYFAVTNPASELGKVLSKDSLKVEEHLEDLLAMFRLVATDDQFRPQAKILKILGMLQAWFLKHKDGAPSLQRESSNTGVASTTASEQKPRMSHADARNSQQQSTYTSLNTRNTPLHLLSEVAMSNNNSNDARHATTHSAAQTQGQPPASDSSGWYGNVPPMVPSQMTDMSMTMPGLDPSLWGSGFEQAMDMTLGVVDGDFLSSVMGDPMFFTMGVDGMARLELREERGWVVRLNLEDDSKEVGRL</sequence>
<dbReference type="GO" id="GO:0000981">
    <property type="term" value="F:DNA-binding transcription factor activity, RNA polymerase II-specific"/>
    <property type="evidence" value="ECO:0007669"/>
    <property type="project" value="TreeGrafter"/>
</dbReference>
<organism evidence="7 8">
    <name type="scientific">Cryomyces minteri</name>
    <dbReference type="NCBI Taxonomy" id="331657"/>
    <lineage>
        <taxon>Eukaryota</taxon>
        <taxon>Fungi</taxon>
        <taxon>Dikarya</taxon>
        <taxon>Ascomycota</taxon>
        <taxon>Pezizomycotina</taxon>
        <taxon>Dothideomycetes</taxon>
        <taxon>Dothideomycetes incertae sedis</taxon>
        <taxon>Cryomyces</taxon>
    </lineage>
</organism>
<feature type="region of interest" description="Disordered" evidence="6">
    <location>
        <begin position="427"/>
        <end position="470"/>
    </location>
</feature>
<dbReference type="EMBL" id="NAJN01001110">
    <property type="protein sequence ID" value="TKA65693.1"/>
    <property type="molecule type" value="Genomic_DNA"/>
</dbReference>
<keyword evidence="8" id="KW-1185">Reference proteome</keyword>
<protein>
    <recommendedName>
        <fullName evidence="9">Transcription factor domain-containing protein</fullName>
    </recommendedName>
</protein>
<dbReference type="InterPro" id="IPR051089">
    <property type="entry name" value="prtT"/>
</dbReference>
<dbReference type="OrthoDB" id="8062037at2759"/>
<comment type="caution">
    <text evidence="7">The sequence shown here is derived from an EMBL/GenBank/DDBJ whole genome shotgun (WGS) entry which is preliminary data.</text>
</comment>
<evidence type="ECO:0000256" key="1">
    <source>
        <dbReference type="ARBA" id="ARBA00004123"/>
    </source>
</evidence>
<keyword evidence="2" id="KW-0805">Transcription regulation</keyword>
<feature type="compositionally biased region" description="Polar residues" evidence="6">
    <location>
        <begin position="430"/>
        <end position="445"/>
    </location>
</feature>
<keyword evidence="3" id="KW-0238">DNA-binding</keyword>
<comment type="subcellular location">
    <subcellularLocation>
        <location evidence="1">Nucleus</location>
    </subcellularLocation>
</comment>
<evidence type="ECO:0000256" key="6">
    <source>
        <dbReference type="SAM" id="MobiDB-lite"/>
    </source>
</evidence>
<evidence type="ECO:0008006" key="9">
    <source>
        <dbReference type="Google" id="ProtNLM"/>
    </source>
</evidence>
<dbReference type="AlphaFoldDB" id="A0A4U0WT80"/>
<dbReference type="PANTHER" id="PTHR31845">
    <property type="entry name" value="FINGER DOMAIN PROTEIN, PUTATIVE-RELATED"/>
    <property type="match status" value="1"/>
</dbReference>